<organism evidence="1 2">
    <name type="scientific">Athelia psychrophila</name>
    <dbReference type="NCBI Taxonomy" id="1759441"/>
    <lineage>
        <taxon>Eukaryota</taxon>
        <taxon>Fungi</taxon>
        <taxon>Dikarya</taxon>
        <taxon>Basidiomycota</taxon>
        <taxon>Agaricomycotina</taxon>
        <taxon>Agaricomycetes</taxon>
        <taxon>Agaricomycetidae</taxon>
        <taxon>Atheliales</taxon>
        <taxon>Atheliaceae</taxon>
        <taxon>Athelia</taxon>
    </lineage>
</organism>
<accession>A0A166APM3</accession>
<sequence>MGMGLSSRVVNPSTVTRLPSPYCKWYSDPLFCFDSPTSSYVLPVAVDSFIATVGGPCTASELVERALAILRPAPLFQKPLFCLDFYFNQSWGVLACQYYELRAPARVKFVFQSEDEYPLESHPSEMLDWSIDIPGLFRPRRHRKVTLPIFNPPQGIPSPALILRALNAPVSPGLSIEQILELIVECDCGMVVSRECFHAHICLSRERGATVFSEPEYHSFEEESV</sequence>
<dbReference type="EMBL" id="KV417657">
    <property type="protein sequence ID" value="KZP11831.1"/>
    <property type="molecule type" value="Genomic_DNA"/>
</dbReference>
<dbReference type="Proteomes" id="UP000076532">
    <property type="component" value="Unassembled WGS sequence"/>
</dbReference>
<protein>
    <submittedName>
        <fullName evidence="1">Uncharacterized protein</fullName>
    </submittedName>
</protein>
<gene>
    <name evidence="1" type="ORF">FIBSPDRAFT_898719</name>
</gene>
<keyword evidence="2" id="KW-1185">Reference proteome</keyword>
<evidence type="ECO:0000313" key="2">
    <source>
        <dbReference type="Proteomes" id="UP000076532"/>
    </source>
</evidence>
<name>A0A166APM3_9AGAM</name>
<reference evidence="1 2" key="1">
    <citation type="journal article" date="2016" name="Mol. Biol. Evol.">
        <title>Comparative Genomics of Early-Diverging Mushroom-Forming Fungi Provides Insights into the Origins of Lignocellulose Decay Capabilities.</title>
        <authorList>
            <person name="Nagy L.G."/>
            <person name="Riley R."/>
            <person name="Tritt A."/>
            <person name="Adam C."/>
            <person name="Daum C."/>
            <person name="Floudas D."/>
            <person name="Sun H."/>
            <person name="Yadav J.S."/>
            <person name="Pangilinan J."/>
            <person name="Larsson K.H."/>
            <person name="Matsuura K."/>
            <person name="Barry K."/>
            <person name="Labutti K."/>
            <person name="Kuo R."/>
            <person name="Ohm R.A."/>
            <person name="Bhattacharya S.S."/>
            <person name="Shirouzu T."/>
            <person name="Yoshinaga Y."/>
            <person name="Martin F.M."/>
            <person name="Grigoriev I.V."/>
            <person name="Hibbett D.S."/>
        </authorList>
    </citation>
    <scope>NUCLEOTIDE SEQUENCE [LARGE SCALE GENOMIC DNA]</scope>
    <source>
        <strain evidence="1 2">CBS 109695</strain>
    </source>
</reference>
<proteinExistence type="predicted"/>
<evidence type="ECO:0000313" key="1">
    <source>
        <dbReference type="EMBL" id="KZP11831.1"/>
    </source>
</evidence>
<dbReference type="AlphaFoldDB" id="A0A166APM3"/>